<feature type="region of interest" description="Disordered" evidence="1">
    <location>
        <begin position="52"/>
        <end position="73"/>
    </location>
</feature>
<dbReference type="EMBL" id="JRKL02003185">
    <property type="protein sequence ID" value="KAF3956135.1"/>
    <property type="molecule type" value="Genomic_DNA"/>
</dbReference>
<gene>
    <name evidence="2" type="ORF">CMV_018714</name>
</gene>
<reference evidence="2" key="1">
    <citation type="submission" date="2020-03" db="EMBL/GenBank/DDBJ databases">
        <title>Castanea mollissima Vanexum genome sequencing.</title>
        <authorList>
            <person name="Staton M."/>
        </authorList>
    </citation>
    <scope>NUCLEOTIDE SEQUENCE</scope>
    <source>
        <tissue evidence="2">Leaf</tissue>
    </source>
</reference>
<evidence type="ECO:0000313" key="3">
    <source>
        <dbReference type="Proteomes" id="UP000737018"/>
    </source>
</evidence>
<keyword evidence="3" id="KW-1185">Reference proteome</keyword>
<name>A0A8J4QUF8_9ROSI</name>
<proteinExistence type="predicted"/>
<comment type="caution">
    <text evidence="2">The sequence shown here is derived from an EMBL/GenBank/DDBJ whole genome shotgun (WGS) entry which is preliminary data.</text>
</comment>
<sequence length="73" mass="8360">MVQSGHLAASITHFQQWKKFLQIWLLWGYIYSNGTESANAFQMGVETNMKAESKVHSLQHDQHQNSESLPDKA</sequence>
<dbReference type="AlphaFoldDB" id="A0A8J4QUF8"/>
<evidence type="ECO:0000313" key="2">
    <source>
        <dbReference type="EMBL" id="KAF3956135.1"/>
    </source>
</evidence>
<protein>
    <submittedName>
        <fullName evidence="2">Uncharacterized protein</fullName>
    </submittedName>
</protein>
<organism evidence="2 3">
    <name type="scientific">Castanea mollissima</name>
    <name type="common">Chinese chestnut</name>
    <dbReference type="NCBI Taxonomy" id="60419"/>
    <lineage>
        <taxon>Eukaryota</taxon>
        <taxon>Viridiplantae</taxon>
        <taxon>Streptophyta</taxon>
        <taxon>Embryophyta</taxon>
        <taxon>Tracheophyta</taxon>
        <taxon>Spermatophyta</taxon>
        <taxon>Magnoliopsida</taxon>
        <taxon>eudicotyledons</taxon>
        <taxon>Gunneridae</taxon>
        <taxon>Pentapetalae</taxon>
        <taxon>rosids</taxon>
        <taxon>fabids</taxon>
        <taxon>Fagales</taxon>
        <taxon>Fagaceae</taxon>
        <taxon>Castanea</taxon>
    </lineage>
</organism>
<evidence type="ECO:0000256" key="1">
    <source>
        <dbReference type="SAM" id="MobiDB-lite"/>
    </source>
</evidence>
<dbReference type="Proteomes" id="UP000737018">
    <property type="component" value="Unassembled WGS sequence"/>
</dbReference>
<accession>A0A8J4QUF8</accession>